<evidence type="ECO:0000259" key="7">
    <source>
        <dbReference type="PROSITE" id="PS51462"/>
    </source>
</evidence>
<evidence type="ECO:0000256" key="5">
    <source>
        <dbReference type="ARBA" id="ARBA00022801"/>
    </source>
</evidence>
<dbReference type="Pfam" id="PF00293">
    <property type="entry name" value="NUDIX"/>
    <property type="match status" value="1"/>
</dbReference>
<dbReference type="InterPro" id="IPR000086">
    <property type="entry name" value="NUDIX_hydrolase_dom"/>
</dbReference>
<gene>
    <name evidence="6" type="primary">nudJ</name>
    <name evidence="8" type="ORF">SAMN05444584_0262</name>
</gene>
<dbReference type="Gene3D" id="3.90.79.10">
    <property type="entry name" value="Nucleoside Triphosphate Pyrophosphohydrolase"/>
    <property type="match status" value="1"/>
</dbReference>
<comment type="similarity">
    <text evidence="2 6">Belongs to the Nudix hydrolase family. NudJ subfamily.</text>
</comment>
<evidence type="ECO:0000256" key="2">
    <source>
        <dbReference type="ARBA" id="ARBA00007608"/>
    </source>
</evidence>
<proteinExistence type="inferred from homology"/>
<evidence type="ECO:0000313" key="8">
    <source>
        <dbReference type="EMBL" id="SNQ28343.1"/>
    </source>
</evidence>
<sequence>MVLFCMANDWTTHLTVATVIQKNGQYLFVEEHTDGVTHAVFNQPAGHVEYAETIIAAAQRETLEETGYLVEIEHLIGIYTYTPPAAPDRTYIRFCFFAHLTSDEPQHTELDPDILRTVWMSAEELLLSARARSPLVYQAIQDHEAGKKMPLSYLYEHPISSQPNSNLDA</sequence>
<dbReference type="GO" id="GO:0004787">
    <property type="term" value="F:thiamine diphosphate phosphatase activity"/>
    <property type="evidence" value="ECO:0007669"/>
    <property type="project" value="InterPro"/>
</dbReference>
<evidence type="ECO:0000256" key="4">
    <source>
        <dbReference type="ARBA" id="ARBA00015552"/>
    </source>
</evidence>
<evidence type="ECO:0000256" key="3">
    <source>
        <dbReference type="ARBA" id="ARBA00011245"/>
    </source>
</evidence>
<evidence type="ECO:0000256" key="6">
    <source>
        <dbReference type="RuleBase" id="RU364043"/>
    </source>
</evidence>
<dbReference type="SUPFAM" id="SSF55811">
    <property type="entry name" value="Nudix"/>
    <property type="match status" value="1"/>
</dbReference>
<reference evidence="9" key="1">
    <citation type="submission" date="2017-06" db="EMBL/GenBank/DDBJ databases">
        <authorList>
            <person name="Varghese N."/>
            <person name="Submissions S."/>
        </authorList>
    </citation>
    <scope>NUCLEOTIDE SEQUENCE [LARGE SCALE GENOMIC DNA]</scope>
    <source>
        <strain evidence="9">ANC 5114</strain>
    </source>
</reference>
<accession>A0A217ECY6</accession>
<dbReference type="CDD" id="cd03675">
    <property type="entry name" value="NUDIX_Hydrolase"/>
    <property type="match status" value="1"/>
</dbReference>
<name>A0A217ECY6_9GAMM</name>
<keyword evidence="9" id="KW-1185">Reference proteome</keyword>
<comment type="cofactor">
    <cofactor evidence="1 6">
        <name>Mg(2+)</name>
        <dbReference type="ChEBI" id="CHEBI:18420"/>
    </cofactor>
</comment>
<dbReference type="OrthoDB" id="8594221at2"/>
<dbReference type="PROSITE" id="PS00893">
    <property type="entry name" value="NUDIX_BOX"/>
    <property type="match status" value="1"/>
</dbReference>
<dbReference type="GO" id="GO:0017111">
    <property type="term" value="F:ribonucleoside triphosphate phosphatase activity"/>
    <property type="evidence" value="ECO:0007669"/>
    <property type="project" value="InterPro"/>
</dbReference>
<protein>
    <recommendedName>
        <fullName evidence="4 6">Phosphatase NudJ</fullName>
        <ecNumber evidence="6">3.6.1.-</ecNumber>
    </recommendedName>
</protein>
<dbReference type="EC" id="3.6.1.-" evidence="6"/>
<comment type="subunit">
    <text evidence="3 6">Monomer.</text>
</comment>
<dbReference type="Proteomes" id="UP000243463">
    <property type="component" value="Unassembled WGS sequence"/>
</dbReference>
<evidence type="ECO:0000313" key="9">
    <source>
        <dbReference type="Proteomes" id="UP000243463"/>
    </source>
</evidence>
<keyword evidence="6" id="KW-0460">Magnesium</keyword>
<keyword evidence="5 6" id="KW-0378">Hydrolase</keyword>
<dbReference type="InterPro" id="IPR015797">
    <property type="entry name" value="NUDIX_hydrolase-like_dom_sf"/>
</dbReference>
<dbReference type="InterPro" id="IPR020084">
    <property type="entry name" value="NUDIX_hydrolase_CS"/>
</dbReference>
<dbReference type="PROSITE" id="PS51462">
    <property type="entry name" value="NUDIX"/>
    <property type="match status" value="1"/>
</dbReference>
<dbReference type="PANTHER" id="PTHR43222:SF11">
    <property type="entry name" value="PHOSPHATASE NUDJ"/>
    <property type="match status" value="1"/>
</dbReference>
<organism evidence="8 9">
    <name type="scientific">Acinetobacter apis</name>
    <dbReference type="NCBI Taxonomy" id="1229165"/>
    <lineage>
        <taxon>Bacteria</taxon>
        <taxon>Pseudomonadati</taxon>
        <taxon>Pseudomonadota</taxon>
        <taxon>Gammaproteobacteria</taxon>
        <taxon>Moraxellales</taxon>
        <taxon>Moraxellaceae</taxon>
        <taxon>Acinetobacter</taxon>
    </lineage>
</organism>
<dbReference type="InterPro" id="IPR033713">
    <property type="entry name" value="NudJ"/>
</dbReference>
<evidence type="ECO:0000256" key="1">
    <source>
        <dbReference type="ARBA" id="ARBA00001946"/>
    </source>
</evidence>
<dbReference type="GO" id="GO:0017110">
    <property type="term" value="F:nucleoside diphosphate phosphatase activity"/>
    <property type="evidence" value="ECO:0007669"/>
    <property type="project" value="InterPro"/>
</dbReference>
<dbReference type="AlphaFoldDB" id="A0A217ECY6"/>
<feature type="domain" description="Nudix hydrolase" evidence="7">
    <location>
        <begin position="11"/>
        <end position="142"/>
    </location>
</feature>
<dbReference type="EMBL" id="FZLN01000001">
    <property type="protein sequence ID" value="SNQ28343.1"/>
    <property type="molecule type" value="Genomic_DNA"/>
</dbReference>
<dbReference type="PANTHER" id="PTHR43222">
    <property type="entry name" value="NUDIX HYDROLASE 23"/>
    <property type="match status" value="1"/>
</dbReference>